<comment type="subcellular location">
    <subcellularLocation>
        <location evidence="1">Cell membrane</location>
        <topology evidence="1">Multi-pass membrane protein</topology>
    </subcellularLocation>
</comment>
<reference evidence="9" key="1">
    <citation type="journal article" date="2023" name="Int. J. Syst. Evol. Microbiol.">
        <title>Collibacillus ludicampi gen. nov., sp. nov., a new soil bacterium of the family Alicyclobacillaceae.</title>
        <authorList>
            <person name="Jojima T."/>
            <person name="Ioku Y."/>
            <person name="Fukuta Y."/>
            <person name="Shirasaka N."/>
            <person name="Matsumura Y."/>
            <person name="Mori M."/>
        </authorList>
    </citation>
    <scope>NUCLEOTIDE SEQUENCE</scope>
    <source>
        <strain evidence="9">TP075</strain>
    </source>
</reference>
<feature type="transmembrane region" description="Helical" evidence="7">
    <location>
        <begin position="120"/>
        <end position="138"/>
    </location>
</feature>
<accession>A0AAV4LFD1</accession>
<dbReference type="Gene3D" id="1.10.3730.20">
    <property type="match status" value="1"/>
</dbReference>
<comment type="caution">
    <text evidence="9">The sequence shown here is derived from an EMBL/GenBank/DDBJ whole genome shotgun (WGS) entry which is preliminary data.</text>
</comment>
<dbReference type="Proteomes" id="UP001057291">
    <property type="component" value="Unassembled WGS sequence"/>
</dbReference>
<evidence type="ECO:0000313" key="10">
    <source>
        <dbReference type="Proteomes" id="UP001057291"/>
    </source>
</evidence>
<feature type="transmembrane region" description="Helical" evidence="7">
    <location>
        <begin position="212"/>
        <end position="236"/>
    </location>
</feature>
<dbReference type="PANTHER" id="PTHR32322:SF18">
    <property type="entry name" value="S-ADENOSYLMETHIONINE_S-ADENOSYLHOMOCYSTEINE TRANSPORTER"/>
    <property type="match status" value="1"/>
</dbReference>
<feature type="transmembrane region" description="Helical" evidence="7">
    <location>
        <begin position="89"/>
        <end position="111"/>
    </location>
</feature>
<feature type="transmembrane region" description="Helical" evidence="7">
    <location>
        <begin position="63"/>
        <end position="83"/>
    </location>
</feature>
<keyword evidence="6 7" id="KW-0472">Membrane</keyword>
<dbReference type="SUPFAM" id="SSF103481">
    <property type="entry name" value="Multidrug resistance efflux transporter EmrE"/>
    <property type="match status" value="2"/>
</dbReference>
<evidence type="ECO:0000256" key="5">
    <source>
        <dbReference type="ARBA" id="ARBA00022989"/>
    </source>
</evidence>
<name>A0AAV4LFD1_9BACL</name>
<gene>
    <name evidence="9" type="ORF">DNHGIG_19770</name>
</gene>
<sequence>MILIGYVLMCLIFGTTFLAIKVGIDAGAPPLFSAGLRFFLAGLILFLWMAWKKGAEWSLLLKKEMVFTGMCLTFGTFSTLYWGEQYVTSGIAAVLSATGPIMILLLQILVLRKQASMKSIMGCIIGFIGVVILLLPNVSVHISMLWMLGCIVILIGEISYSMGALYSKHVIPRFSNNSSIALNAAQMMYGGILLLILSMITERVHMEGMLKLHAIFSLLYLIVFGSMLGHSLFYWLVAKTNPVFPSTWLYISPLIAMGLGFFLYHEAVSWASLLGVFVILIGIILVNMDTLQQFIHRTDPIFKNGGKHLKNQNP</sequence>
<protein>
    <submittedName>
        <fullName evidence="9">Transporter</fullName>
    </submittedName>
</protein>
<evidence type="ECO:0000256" key="2">
    <source>
        <dbReference type="ARBA" id="ARBA00007362"/>
    </source>
</evidence>
<evidence type="ECO:0000256" key="7">
    <source>
        <dbReference type="SAM" id="Phobius"/>
    </source>
</evidence>
<dbReference type="GO" id="GO:0005886">
    <property type="term" value="C:plasma membrane"/>
    <property type="evidence" value="ECO:0007669"/>
    <property type="project" value="UniProtKB-SubCell"/>
</dbReference>
<dbReference type="Pfam" id="PF00892">
    <property type="entry name" value="EamA"/>
    <property type="match status" value="2"/>
</dbReference>
<dbReference type="InterPro" id="IPR000620">
    <property type="entry name" value="EamA_dom"/>
</dbReference>
<keyword evidence="10" id="KW-1185">Reference proteome</keyword>
<dbReference type="RefSeq" id="WP_282199531.1">
    <property type="nucleotide sequence ID" value="NZ_BOQE01000001.1"/>
</dbReference>
<feature type="transmembrane region" description="Helical" evidence="7">
    <location>
        <begin position="34"/>
        <end position="51"/>
    </location>
</feature>
<dbReference type="InterPro" id="IPR050638">
    <property type="entry name" value="AA-Vitamin_Transporters"/>
</dbReference>
<feature type="transmembrane region" description="Helical" evidence="7">
    <location>
        <begin position="248"/>
        <end position="264"/>
    </location>
</feature>
<organism evidence="9 10">
    <name type="scientific">Collibacillus ludicampi</name>
    <dbReference type="NCBI Taxonomy" id="2771369"/>
    <lineage>
        <taxon>Bacteria</taxon>
        <taxon>Bacillati</taxon>
        <taxon>Bacillota</taxon>
        <taxon>Bacilli</taxon>
        <taxon>Bacillales</taxon>
        <taxon>Alicyclobacillaceae</taxon>
        <taxon>Collibacillus</taxon>
    </lineage>
</organism>
<dbReference type="AlphaFoldDB" id="A0AAV4LFD1"/>
<evidence type="ECO:0000256" key="1">
    <source>
        <dbReference type="ARBA" id="ARBA00004651"/>
    </source>
</evidence>
<feature type="transmembrane region" description="Helical" evidence="7">
    <location>
        <begin position="270"/>
        <end position="288"/>
    </location>
</feature>
<feature type="transmembrane region" description="Helical" evidence="7">
    <location>
        <begin position="179"/>
        <end position="200"/>
    </location>
</feature>
<comment type="similarity">
    <text evidence="2">Belongs to the EamA transporter family.</text>
</comment>
<evidence type="ECO:0000259" key="8">
    <source>
        <dbReference type="Pfam" id="PF00892"/>
    </source>
</evidence>
<keyword evidence="3" id="KW-1003">Cell membrane</keyword>
<evidence type="ECO:0000313" key="9">
    <source>
        <dbReference type="EMBL" id="GIM46428.1"/>
    </source>
</evidence>
<keyword evidence="4 7" id="KW-0812">Transmembrane</keyword>
<evidence type="ECO:0000256" key="4">
    <source>
        <dbReference type="ARBA" id="ARBA00022692"/>
    </source>
</evidence>
<dbReference type="PANTHER" id="PTHR32322">
    <property type="entry name" value="INNER MEMBRANE TRANSPORTER"/>
    <property type="match status" value="1"/>
</dbReference>
<keyword evidence="5 7" id="KW-1133">Transmembrane helix</keyword>
<proteinExistence type="inferred from homology"/>
<feature type="transmembrane region" description="Helical" evidence="7">
    <location>
        <begin position="144"/>
        <end position="167"/>
    </location>
</feature>
<evidence type="ECO:0000256" key="6">
    <source>
        <dbReference type="ARBA" id="ARBA00023136"/>
    </source>
</evidence>
<feature type="domain" description="EamA" evidence="8">
    <location>
        <begin position="148"/>
        <end position="287"/>
    </location>
</feature>
<dbReference type="InterPro" id="IPR037185">
    <property type="entry name" value="EmrE-like"/>
</dbReference>
<evidence type="ECO:0000256" key="3">
    <source>
        <dbReference type="ARBA" id="ARBA00022475"/>
    </source>
</evidence>
<dbReference type="EMBL" id="BOQE01000001">
    <property type="protein sequence ID" value="GIM46428.1"/>
    <property type="molecule type" value="Genomic_DNA"/>
</dbReference>
<feature type="domain" description="EamA" evidence="8">
    <location>
        <begin position="4"/>
        <end position="134"/>
    </location>
</feature>